<feature type="region of interest" description="Disordered" evidence="4">
    <location>
        <begin position="315"/>
        <end position="942"/>
    </location>
</feature>
<dbReference type="PROSITE" id="PS51143">
    <property type="entry name" value="MT_A70"/>
    <property type="match status" value="1"/>
</dbReference>
<dbReference type="GO" id="GO:0032259">
    <property type="term" value="P:methylation"/>
    <property type="evidence" value="ECO:0007669"/>
    <property type="project" value="InterPro"/>
</dbReference>
<dbReference type="GO" id="GO:0005634">
    <property type="term" value="C:nucleus"/>
    <property type="evidence" value="ECO:0007669"/>
    <property type="project" value="UniProtKB-SubCell"/>
</dbReference>
<dbReference type="InterPro" id="IPR002052">
    <property type="entry name" value="DNA_methylase_N6_adenine_CS"/>
</dbReference>
<evidence type="ECO:0000256" key="3">
    <source>
        <dbReference type="PROSITE-ProRule" id="PRU00489"/>
    </source>
</evidence>
<name>A0A9E7FRS3_9LILI</name>
<comment type="subcellular location">
    <subcellularLocation>
        <location evidence="1">Nucleus</location>
    </subcellularLocation>
</comment>
<sequence length="1495" mass="168186">MATNITRSLIPRVRLRPLFLLLLALLMASSEGGKKRVSIPDELDDVVDDEEDEEWKRWGQKTTKPDHPPPPDFSRMSPLEIQAEMMKRHTGPSLGFVKLRPGVPRSREDVPVIAMRWSKVLRTGSVEVKFMAVDLNTIMFTMERGQDLEELKEFVLSQPEAYEIKIGQQLYRRPGDPPLDEVVESLHKKKTSANAHEIGRDSQNLSDELKGKASFGKHETVTNRENPKAGGTASSRARVAGADQDPEKAYALFPPQLVSVSLNPLLLRFDGCACLIAEGWRKFVKGHLQVEGSESSRNRSKRDFEEIKEARSSRMEVYDDWEGTDKKRHKSSKSRKHADTEEIDEQDSGRRKVLEDRNDARKKSAGSGDEDDYSMRRDSRSKLPRTNADERVEKRSGDGYRDRDLESSRKKRDDGNEGEFPRKTSLKVSGHEISDNKTRNKVDSYCDGENEKPHDRDSRYLERKESSRDKKDQGQNEQEKNPQRRRWDEVETSRKADESSHMDRSDSRVRKASEHSKHELHGDRELDFRNESGEGKSRVLDASGEKTSRSGNRDDRREDNLRGRSWGRSEAQDEESRAINASYETKSNVVRDDRQRRVRERSTGSTEDAELNTHSYSSKQHSEKGEKQRQQRNSEHGSRDEVENWDKSNMDEDVRSRTWGKGGRDSRRYKRSRSPERSGRNHREFDEHDRGFSDSDNERGTSVKGAWSDKNRDWETSKDNWKRSQTRQDLIDGDDFGHSKEWDMHRREHERLDSDNIHSRPGYRKDTRSRPESVRVSSNFSNRNESSDSIEIRPNKNLDFGREESVSTFPARKAELGSQQDFASGASDEEWGYLAEDRGKTASAFGDDLHERFQDDDSPIEQNSGRNSLDSQAGKGRIQRAMSSSRIGASQSPGSNIQSSFGNNQGTGSLNRGPQQGPKGAKPARGARGRLNGRDTQRVGLQPSMMGPPFGPLGLPPGPMPPIGPNMAHIPPPPIGPGVVIPPFPGPLVWPGARGVDMNMLAGPPNLPPIPPLGPTRPRFPTNMGAGLGHSMYFNQPGPIRGVPPNISAPGFNTIGPGGREMSHDKAPTGWAPPRTSGPSGKAPSRGEQNDYSQNFVDTGMRPQNFIRELELTSVVEDYPKLRELIQRKDEIVANSASPPMYYKCDLREHVLSPEFFGTKFDVILVDPPWEEYAHRAPGITDHLEYWTFDEILNLKIEAIADTPSFIFLWVGDGVGLEQGRQCLKKWGFRRCEDICWVKTNKKNATPGLRHDSRTLFQHSKEHCLMGIKGTVRRSTDGHIIHANIDTDVIIAEEPTDAGSTKKPEDMYRIIEHFALGRRRLELFGEDHNIRSGWLTVGKGLSSSNLNAEAYVRNFADKDGKVWQGGGGRNPTPDAPHLVMTTPEIESLRPKSPPQKNQQQSTPLLQTGSSSNRRPSGNSPQNAMNPPLSGLNADFSGSEPATPAPWSSSPMVGYRGPEPEMMSIDVYDAYGFNAASSHAFGDHIDFDSHRGPNLL</sequence>
<dbReference type="Proteomes" id="UP001055439">
    <property type="component" value="Chromosome 5"/>
</dbReference>
<evidence type="ECO:0000256" key="5">
    <source>
        <dbReference type="SAM" id="SignalP"/>
    </source>
</evidence>
<keyword evidence="7" id="KW-1185">Reference proteome</keyword>
<dbReference type="InterPro" id="IPR045123">
    <property type="entry name" value="METTL14-like"/>
</dbReference>
<evidence type="ECO:0000256" key="1">
    <source>
        <dbReference type="ARBA" id="ARBA00004123"/>
    </source>
</evidence>
<evidence type="ECO:0000313" key="7">
    <source>
        <dbReference type="Proteomes" id="UP001055439"/>
    </source>
</evidence>
<organism evidence="6 7">
    <name type="scientific">Musa troglodytarum</name>
    <name type="common">fe'i banana</name>
    <dbReference type="NCBI Taxonomy" id="320322"/>
    <lineage>
        <taxon>Eukaryota</taxon>
        <taxon>Viridiplantae</taxon>
        <taxon>Streptophyta</taxon>
        <taxon>Embryophyta</taxon>
        <taxon>Tracheophyta</taxon>
        <taxon>Spermatophyta</taxon>
        <taxon>Magnoliopsida</taxon>
        <taxon>Liliopsida</taxon>
        <taxon>Zingiberales</taxon>
        <taxon>Musaceae</taxon>
        <taxon>Musa</taxon>
    </lineage>
</organism>
<feature type="compositionally biased region" description="Basic and acidic residues" evidence="4">
    <location>
        <begin position="213"/>
        <end position="227"/>
    </location>
</feature>
<feature type="region of interest" description="Disordered" evidence="4">
    <location>
        <begin position="1386"/>
        <end position="1452"/>
    </location>
</feature>
<feature type="compositionally biased region" description="Basic and acidic residues" evidence="4">
    <location>
        <begin position="429"/>
        <end position="562"/>
    </location>
</feature>
<dbReference type="Pfam" id="PF05063">
    <property type="entry name" value="MT-A70"/>
    <property type="match status" value="1"/>
</dbReference>
<feature type="compositionally biased region" description="Basic and acidic residues" evidence="4">
    <location>
        <begin position="790"/>
        <end position="805"/>
    </location>
</feature>
<dbReference type="InterPro" id="IPR029063">
    <property type="entry name" value="SAM-dependent_MTases_sf"/>
</dbReference>
<dbReference type="Gene3D" id="3.30.70.260">
    <property type="match status" value="1"/>
</dbReference>
<dbReference type="GO" id="GO:0008168">
    <property type="term" value="F:methyltransferase activity"/>
    <property type="evidence" value="ECO:0007669"/>
    <property type="project" value="InterPro"/>
</dbReference>
<feature type="region of interest" description="Disordered" evidence="4">
    <location>
        <begin position="1056"/>
        <end position="1098"/>
    </location>
</feature>
<dbReference type="InterPro" id="IPR007757">
    <property type="entry name" value="MT-A70-like"/>
</dbReference>
<feature type="compositionally biased region" description="Basic and acidic residues" evidence="4">
    <location>
        <begin position="735"/>
        <end position="773"/>
    </location>
</feature>
<evidence type="ECO:0000256" key="2">
    <source>
        <dbReference type="ARBA" id="ARBA00023242"/>
    </source>
</evidence>
<feature type="compositionally biased region" description="Polar residues" evidence="4">
    <location>
        <begin position="860"/>
        <end position="871"/>
    </location>
</feature>
<reference evidence="6" key="1">
    <citation type="submission" date="2022-05" db="EMBL/GenBank/DDBJ databases">
        <title>The Musa troglodytarum L. genome provides insights into the mechanism of non-climacteric behaviour and enrichment of carotenoids.</title>
        <authorList>
            <person name="Wang J."/>
        </authorList>
    </citation>
    <scope>NUCLEOTIDE SEQUENCE</scope>
    <source>
        <tissue evidence="6">Leaf</tissue>
    </source>
</reference>
<dbReference type="GO" id="GO:0036396">
    <property type="term" value="C:RNA N6-methyladenosine methyltransferase complex"/>
    <property type="evidence" value="ECO:0007669"/>
    <property type="project" value="TreeGrafter"/>
</dbReference>
<dbReference type="PANTHER" id="PTHR13107">
    <property type="entry name" value="N6-ADENOSINE-METHYLTRANSFERASE NON-CATALYTIC SUBUNIT"/>
    <property type="match status" value="1"/>
</dbReference>
<protein>
    <submittedName>
        <fullName evidence="6">MT-A70</fullName>
    </submittedName>
</protein>
<evidence type="ECO:0000256" key="4">
    <source>
        <dbReference type="SAM" id="MobiDB-lite"/>
    </source>
</evidence>
<dbReference type="PROSITE" id="PS00092">
    <property type="entry name" value="N6_MTASE"/>
    <property type="match status" value="1"/>
</dbReference>
<feature type="compositionally biased region" description="Basic and acidic residues" evidence="4">
    <location>
        <begin position="673"/>
        <end position="722"/>
    </location>
</feature>
<feature type="compositionally biased region" description="Basic and acidic residues" evidence="4">
    <location>
        <begin position="620"/>
        <end position="666"/>
    </location>
</feature>
<feature type="signal peptide" evidence="5">
    <location>
        <begin position="1"/>
        <end position="32"/>
    </location>
</feature>
<dbReference type="EMBL" id="CP097507">
    <property type="protein sequence ID" value="URE00810.1"/>
    <property type="molecule type" value="Genomic_DNA"/>
</dbReference>
<evidence type="ECO:0000313" key="6">
    <source>
        <dbReference type="EMBL" id="URE00810.1"/>
    </source>
</evidence>
<accession>A0A9E7FRS3</accession>
<feature type="compositionally biased region" description="Low complexity" evidence="4">
    <location>
        <begin position="774"/>
        <end position="789"/>
    </location>
</feature>
<dbReference type="GO" id="GO:0003729">
    <property type="term" value="F:mRNA binding"/>
    <property type="evidence" value="ECO:0007669"/>
    <property type="project" value="TreeGrafter"/>
</dbReference>
<keyword evidence="2" id="KW-0539">Nucleus</keyword>
<proteinExistence type="inferred from homology"/>
<dbReference type="PANTHER" id="PTHR13107:SF0">
    <property type="entry name" value="N6-ADENOSINE-METHYLTRANSFERASE NON-CATALYTIC SUBUNIT"/>
    <property type="match status" value="1"/>
</dbReference>
<feature type="region of interest" description="Disordered" evidence="4">
    <location>
        <begin position="48"/>
        <end position="73"/>
    </location>
</feature>
<dbReference type="SUPFAM" id="SSF53335">
    <property type="entry name" value="S-adenosyl-L-methionine-dependent methyltransferases"/>
    <property type="match status" value="1"/>
</dbReference>
<dbReference type="PROSITE" id="PS51592">
    <property type="entry name" value="SAM_MTA70L_2"/>
    <property type="match status" value="1"/>
</dbReference>
<feature type="compositionally biased region" description="Basic residues" evidence="4">
    <location>
        <begin position="326"/>
        <end position="336"/>
    </location>
</feature>
<feature type="compositionally biased region" description="Basic and acidic residues" evidence="4">
    <location>
        <begin position="347"/>
        <end position="362"/>
    </location>
</feature>
<comment type="similarity">
    <text evidence="3">Belongs to the MT-A70-like family.</text>
</comment>
<feature type="compositionally biased region" description="Low complexity" evidence="4">
    <location>
        <begin position="1394"/>
        <end position="1420"/>
    </location>
</feature>
<feature type="region of interest" description="Disordered" evidence="4">
    <location>
        <begin position="213"/>
        <end position="242"/>
    </location>
</feature>
<gene>
    <name evidence="6" type="ORF">MUK42_21113</name>
</gene>
<feature type="compositionally biased region" description="Polar residues" evidence="4">
    <location>
        <begin position="881"/>
        <end position="914"/>
    </location>
</feature>
<dbReference type="OrthoDB" id="14833at2759"/>
<keyword evidence="5" id="KW-0732">Signal</keyword>
<feature type="compositionally biased region" description="Basic and acidic residues" evidence="4">
    <location>
        <begin position="373"/>
        <end position="422"/>
    </location>
</feature>
<feature type="chain" id="PRO_5038848700" evidence="5">
    <location>
        <begin position="33"/>
        <end position="1495"/>
    </location>
</feature>